<dbReference type="PANTHER" id="PTHR22536">
    <property type="entry name" value="LUNG CANCER METASTASIS-RELATED LCMR1 PROTEIN"/>
    <property type="match status" value="1"/>
</dbReference>
<comment type="function">
    <text evidence="6">Component of the Mediator complex, a coactivator involved in the regulated transcription of nearly all RNA polymerase II-dependent genes. Mediator functions as a bridge to convey information from gene-specific regulatory proteins to the basal RNA polymerase II transcription machinery. Mediator is recruited to promoters by direct interactions with regulatory proteins and serves as a scaffold for the assembly of a functional preinitiation complex with RNA polymerase II and the general transcription factors.</text>
</comment>
<feature type="region of interest" description="Disordered" evidence="7">
    <location>
        <begin position="177"/>
        <end position="308"/>
    </location>
</feature>
<reference evidence="8" key="1">
    <citation type="submission" date="2021-01" db="UniProtKB">
        <authorList>
            <consortium name="EnsemblMetazoa"/>
        </authorList>
    </citation>
    <scope>IDENTIFICATION</scope>
</reference>
<keyword evidence="3 6" id="KW-0805">Transcription regulation</keyword>
<dbReference type="PANTHER" id="PTHR22536:SF1">
    <property type="entry name" value="MEDIATOR OF RNA POLYMERASE II TRANSCRIPTION SUBUNIT 19"/>
    <property type="match status" value="1"/>
</dbReference>
<comment type="subcellular location">
    <subcellularLocation>
        <location evidence="1 6">Nucleus</location>
    </subcellularLocation>
</comment>
<dbReference type="GO" id="GO:0045944">
    <property type="term" value="P:positive regulation of transcription by RNA polymerase II"/>
    <property type="evidence" value="ECO:0007669"/>
    <property type="project" value="TreeGrafter"/>
</dbReference>
<evidence type="ECO:0000256" key="4">
    <source>
        <dbReference type="ARBA" id="ARBA00023163"/>
    </source>
</evidence>
<organism evidence="8 9">
    <name type="scientific">Varroa destructor</name>
    <name type="common">Honeybee mite</name>
    <dbReference type="NCBI Taxonomy" id="109461"/>
    <lineage>
        <taxon>Eukaryota</taxon>
        <taxon>Metazoa</taxon>
        <taxon>Ecdysozoa</taxon>
        <taxon>Arthropoda</taxon>
        <taxon>Chelicerata</taxon>
        <taxon>Arachnida</taxon>
        <taxon>Acari</taxon>
        <taxon>Parasitiformes</taxon>
        <taxon>Mesostigmata</taxon>
        <taxon>Gamasina</taxon>
        <taxon>Dermanyssoidea</taxon>
        <taxon>Varroidae</taxon>
        <taxon>Varroa</taxon>
    </lineage>
</organism>
<protein>
    <recommendedName>
        <fullName evidence="6">Mediator of RNA polymerase II transcription subunit 19</fullName>
    </recommendedName>
    <alternativeName>
        <fullName evidence="6">Mediator complex subunit 19</fullName>
    </alternativeName>
</protein>
<dbReference type="EnsemblMetazoa" id="XM_022797273">
    <property type="protein sequence ID" value="XP_022653008"/>
    <property type="gene ID" value="LOC111246897"/>
</dbReference>
<evidence type="ECO:0000256" key="7">
    <source>
        <dbReference type="SAM" id="MobiDB-lite"/>
    </source>
</evidence>
<keyword evidence="4 6" id="KW-0804">Transcription</keyword>
<comment type="similarity">
    <text evidence="2 6">Belongs to the Mediator complex subunit 19 family.</text>
</comment>
<evidence type="ECO:0000313" key="9">
    <source>
        <dbReference type="Proteomes" id="UP000594260"/>
    </source>
</evidence>
<dbReference type="Proteomes" id="UP000594260">
    <property type="component" value="Unplaced"/>
</dbReference>
<comment type="subunit">
    <text evidence="6">Component of the Mediator complex.</text>
</comment>
<keyword evidence="6" id="KW-0010">Activator</keyword>
<dbReference type="GO" id="GO:0016592">
    <property type="term" value="C:mediator complex"/>
    <property type="evidence" value="ECO:0007669"/>
    <property type="project" value="InterPro"/>
</dbReference>
<feature type="compositionally biased region" description="Polar residues" evidence="7">
    <location>
        <begin position="235"/>
        <end position="244"/>
    </location>
</feature>
<feature type="compositionally biased region" description="Polar residues" evidence="7">
    <location>
        <begin position="292"/>
        <end position="308"/>
    </location>
</feature>
<evidence type="ECO:0000256" key="6">
    <source>
        <dbReference type="RuleBase" id="RU364151"/>
    </source>
</evidence>
<dbReference type="InterPro" id="IPR019403">
    <property type="entry name" value="Mediator_Med19_met"/>
</dbReference>
<accession>A0A7M7JJS0</accession>
<dbReference type="GO" id="GO:0003712">
    <property type="term" value="F:transcription coregulator activity"/>
    <property type="evidence" value="ECO:0007669"/>
    <property type="project" value="InterPro"/>
</dbReference>
<feature type="region of interest" description="Disordered" evidence="7">
    <location>
        <begin position="1"/>
        <end position="48"/>
    </location>
</feature>
<proteinExistence type="inferred from homology"/>
<evidence type="ECO:0000256" key="3">
    <source>
        <dbReference type="ARBA" id="ARBA00023015"/>
    </source>
</evidence>
<keyword evidence="9" id="KW-1185">Reference proteome</keyword>
<feature type="compositionally biased region" description="Gly residues" evidence="7">
    <location>
        <begin position="198"/>
        <end position="234"/>
    </location>
</feature>
<feature type="compositionally biased region" description="Basic residues" evidence="7">
    <location>
        <begin position="178"/>
        <end position="187"/>
    </location>
</feature>
<sequence>MERSPQFPPIGLMNDGLSRRPGDYSPRSSPRGNRSPVVSRPDSSGTLKTTISLRSTPAIVHSSHSGPFYLLKENSKCEQMLTGATNMMLHYNLEHTFNKFIGRKVKDKLSAFLPSLPGNIDIPAGADGTGESSLRKVIHQPPVGGKELIPLSGAQLAGFRLHPGPLPEQYRTANLQALKKKKHKKHRGSEIEPTGSSGAVGAGGTGAPGAVGAGLAGSGGSSGPIGSGAPGGNAVGSSNQSESVFNAEAEKKHKRTKKHDEERKKKKKDKKKKKTRHSPEPPGAGGPHTPTVAPNTPTGANMTNRVTI</sequence>
<evidence type="ECO:0000313" key="8">
    <source>
        <dbReference type="EnsemblMetazoa" id="XP_022653008"/>
    </source>
</evidence>
<keyword evidence="5 6" id="KW-0539">Nucleus</keyword>
<evidence type="ECO:0000256" key="2">
    <source>
        <dbReference type="ARBA" id="ARBA00009259"/>
    </source>
</evidence>
<name>A0A7M7JJS0_VARDE</name>
<dbReference type="Pfam" id="PF10278">
    <property type="entry name" value="Med19"/>
    <property type="match status" value="1"/>
</dbReference>
<gene>
    <name evidence="6" type="primary">MED19</name>
</gene>
<evidence type="ECO:0000256" key="1">
    <source>
        <dbReference type="ARBA" id="ARBA00004123"/>
    </source>
</evidence>
<evidence type="ECO:0000256" key="5">
    <source>
        <dbReference type="ARBA" id="ARBA00023242"/>
    </source>
</evidence>
<feature type="compositionally biased region" description="Low complexity" evidence="7">
    <location>
        <begin position="25"/>
        <end position="41"/>
    </location>
</feature>
<feature type="compositionally biased region" description="Basic residues" evidence="7">
    <location>
        <begin position="264"/>
        <end position="276"/>
    </location>
</feature>
<dbReference type="AlphaFoldDB" id="A0A7M7JJS0"/>